<evidence type="ECO:0000313" key="2">
    <source>
        <dbReference type="Proteomes" id="UP000242913"/>
    </source>
</evidence>
<gene>
    <name evidence="1" type="ORF">X798_00811</name>
</gene>
<proteinExistence type="predicted"/>
<dbReference type="OrthoDB" id="5875278at2759"/>
<sequence length="154" mass="17569">MTNMFSAPKNAYQASCLILFYNRQKCCHSINIFGPLVNLSPCYQCKKMLTMMTSPLKFQLMKMISELLHGGNNTSSESNSPRMKNIGENMKSTVERMIIEANKISDKLKRTDEQQKMISTTGTTINSITTKQLMHHRFSVNDILSPLNNIVSYY</sequence>
<dbReference type="Proteomes" id="UP000242913">
    <property type="component" value="Unassembled WGS sequence"/>
</dbReference>
<dbReference type="AlphaFoldDB" id="A0A238C4C0"/>
<reference evidence="1 2" key="1">
    <citation type="submission" date="2015-12" db="EMBL/GenBank/DDBJ databases">
        <title>Draft genome of the nematode, Onchocerca flexuosa.</title>
        <authorList>
            <person name="Mitreva M."/>
        </authorList>
    </citation>
    <scope>NUCLEOTIDE SEQUENCE [LARGE SCALE GENOMIC DNA]</scope>
    <source>
        <strain evidence="1">Red Deer</strain>
    </source>
</reference>
<organism evidence="1 2">
    <name type="scientific">Onchocerca flexuosa</name>
    <dbReference type="NCBI Taxonomy" id="387005"/>
    <lineage>
        <taxon>Eukaryota</taxon>
        <taxon>Metazoa</taxon>
        <taxon>Ecdysozoa</taxon>
        <taxon>Nematoda</taxon>
        <taxon>Chromadorea</taxon>
        <taxon>Rhabditida</taxon>
        <taxon>Spirurina</taxon>
        <taxon>Spiruromorpha</taxon>
        <taxon>Filarioidea</taxon>
        <taxon>Onchocercidae</taxon>
        <taxon>Onchocerca</taxon>
    </lineage>
</organism>
<dbReference type="EMBL" id="KZ269978">
    <property type="protein sequence ID" value="OZC12289.1"/>
    <property type="molecule type" value="Genomic_DNA"/>
</dbReference>
<name>A0A238C4C0_9BILA</name>
<keyword evidence="2" id="KW-1185">Reference proteome</keyword>
<accession>A0A238C4C0</accession>
<protein>
    <submittedName>
        <fullName evidence="1">Uncharacterized protein</fullName>
    </submittedName>
</protein>
<evidence type="ECO:0000313" key="1">
    <source>
        <dbReference type="EMBL" id="OZC12289.1"/>
    </source>
</evidence>